<comment type="caution">
    <text evidence="2">The sequence shown here is derived from an EMBL/GenBank/DDBJ whole genome shotgun (WGS) entry which is preliminary data.</text>
</comment>
<feature type="region of interest" description="Disordered" evidence="1">
    <location>
        <begin position="297"/>
        <end position="344"/>
    </location>
</feature>
<gene>
    <name evidence="2" type="ORF">N657DRAFT_244482</name>
</gene>
<evidence type="ECO:0000313" key="2">
    <source>
        <dbReference type="EMBL" id="KAK4119941.1"/>
    </source>
</evidence>
<keyword evidence="3" id="KW-1185">Reference proteome</keyword>
<dbReference type="GeneID" id="87823164"/>
<reference evidence="2" key="1">
    <citation type="journal article" date="2023" name="Mol. Phylogenet. Evol.">
        <title>Genome-scale phylogeny and comparative genomics of the fungal order Sordariales.</title>
        <authorList>
            <person name="Hensen N."/>
            <person name="Bonometti L."/>
            <person name="Westerberg I."/>
            <person name="Brannstrom I.O."/>
            <person name="Guillou S."/>
            <person name="Cros-Aarteil S."/>
            <person name="Calhoun S."/>
            <person name="Haridas S."/>
            <person name="Kuo A."/>
            <person name="Mondo S."/>
            <person name="Pangilinan J."/>
            <person name="Riley R."/>
            <person name="LaButti K."/>
            <person name="Andreopoulos B."/>
            <person name="Lipzen A."/>
            <person name="Chen C."/>
            <person name="Yan M."/>
            <person name="Daum C."/>
            <person name="Ng V."/>
            <person name="Clum A."/>
            <person name="Steindorff A."/>
            <person name="Ohm R.A."/>
            <person name="Martin F."/>
            <person name="Silar P."/>
            <person name="Natvig D.O."/>
            <person name="Lalanne C."/>
            <person name="Gautier V."/>
            <person name="Ament-Velasquez S.L."/>
            <person name="Kruys A."/>
            <person name="Hutchinson M.I."/>
            <person name="Powell A.J."/>
            <person name="Barry K."/>
            <person name="Miller A.N."/>
            <person name="Grigoriev I.V."/>
            <person name="Debuchy R."/>
            <person name="Gladieux P."/>
            <person name="Hiltunen Thoren M."/>
            <person name="Johannesson H."/>
        </authorList>
    </citation>
    <scope>NUCLEOTIDE SEQUENCE</scope>
    <source>
        <strain evidence="2">CBS 731.68</strain>
    </source>
</reference>
<proteinExistence type="predicted"/>
<reference evidence="2" key="2">
    <citation type="submission" date="2023-05" db="EMBL/GenBank/DDBJ databases">
        <authorList>
            <consortium name="Lawrence Berkeley National Laboratory"/>
            <person name="Steindorff A."/>
            <person name="Hensen N."/>
            <person name="Bonometti L."/>
            <person name="Westerberg I."/>
            <person name="Brannstrom I.O."/>
            <person name="Guillou S."/>
            <person name="Cros-Aarteil S."/>
            <person name="Calhoun S."/>
            <person name="Haridas S."/>
            <person name="Kuo A."/>
            <person name="Mondo S."/>
            <person name="Pangilinan J."/>
            <person name="Riley R."/>
            <person name="Labutti K."/>
            <person name="Andreopoulos B."/>
            <person name="Lipzen A."/>
            <person name="Chen C."/>
            <person name="Yanf M."/>
            <person name="Daum C."/>
            <person name="Ng V."/>
            <person name="Clum A."/>
            <person name="Ohm R."/>
            <person name="Martin F."/>
            <person name="Silar P."/>
            <person name="Natvig D."/>
            <person name="Lalanne C."/>
            <person name="Gautier V."/>
            <person name="Ament-Velasquez S.L."/>
            <person name="Kruys A."/>
            <person name="Hutchinson M.I."/>
            <person name="Powell A.J."/>
            <person name="Barry K."/>
            <person name="Miller A.N."/>
            <person name="Grigoriev I.V."/>
            <person name="Debuchy R."/>
            <person name="Gladieux P."/>
            <person name="Thoren M.H."/>
            <person name="Johannesson H."/>
        </authorList>
    </citation>
    <scope>NUCLEOTIDE SEQUENCE</scope>
    <source>
        <strain evidence="2">CBS 731.68</strain>
    </source>
</reference>
<organism evidence="2 3">
    <name type="scientific">Parathielavia appendiculata</name>
    <dbReference type="NCBI Taxonomy" id="2587402"/>
    <lineage>
        <taxon>Eukaryota</taxon>
        <taxon>Fungi</taxon>
        <taxon>Dikarya</taxon>
        <taxon>Ascomycota</taxon>
        <taxon>Pezizomycotina</taxon>
        <taxon>Sordariomycetes</taxon>
        <taxon>Sordariomycetidae</taxon>
        <taxon>Sordariales</taxon>
        <taxon>Chaetomiaceae</taxon>
        <taxon>Parathielavia</taxon>
    </lineage>
</organism>
<sequence length="344" mass="38503">MSIARREQGSLYDTILSHNRMRLLVSPLNWTDFHSQLLRIHFIEHPVIFKPVPTTMERLEPSRKGEMLLKDLTTLESLPDQASDDENSAIKHIILTFFPSLSRLKTYTGLNLYFGQLRKTIQIPCVWSHRTEYKPILAYVSRSQLAARRKNRLLPADADRDPYIIAILLAMAQAHFYDEPVSRPLPYGGRQFSCAPAPFRDITLQVITHDGYGDAAKFVVYTATVTATFLTRFMMPHKGPSAQDGSTGMDISYTPVSAWPLLGLKERLERVLGRGITGHPVHDDADHIGFWDPLVEPQPARKRKCPDDGTVPSAAKKRRTAGNHGGGGAGRQGTCMHHLSGSLN</sequence>
<dbReference type="EMBL" id="MU853243">
    <property type="protein sequence ID" value="KAK4119941.1"/>
    <property type="molecule type" value="Genomic_DNA"/>
</dbReference>
<dbReference type="RefSeq" id="XP_062643714.1">
    <property type="nucleotide sequence ID" value="XM_062786398.1"/>
</dbReference>
<evidence type="ECO:0000256" key="1">
    <source>
        <dbReference type="SAM" id="MobiDB-lite"/>
    </source>
</evidence>
<dbReference type="Proteomes" id="UP001302602">
    <property type="component" value="Unassembled WGS sequence"/>
</dbReference>
<protein>
    <submittedName>
        <fullName evidence="2">Uncharacterized protein</fullName>
    </submittedName>
</protein>
<evidence type="ECO:0000313" key="3">
    <source>
        <dbReference type="Proteomes" id="UP001302602"/>
    </source>
</evidence>
<accession>A0AAN6TTX0</accession>
<name>A0AAN6TTX0_9PEZI</name>
<dbReference type="AlphaFoldDB" id="A0AAN6TTX0"/>